<comment type="caution">
    <text evidence="5">The sequence shown here is derived from an EMBL/GenBank/DDBJ whole genome shotgun (WGS) entry which is preliminary data.</text>
</comment>
<evidence type="ECO:0000313" key="5">
    <source>
        <dbReference type="EMBL" id="KAG6414854.1"/>
    </source>
</evidence>
<dbReference type="EMBL" id="PNBA02000008">
    <property type="protein sequence ID" value="KAG6414854.1"/>
    <property type="molecule type" value="Genomic_DNA"/>
</dbReference>
<feature type="domain" description="RRM" evidence="4">
    <location>
        <begin position="313"/>
        <end position="391"/>
    </location>
</feature>
<dbReference type="InterPro" id="IPR037045">
    <property type="entry name" value="S8pro/Inhibitor_I9_sf"/>
</dbReference>
<dbReference type="PANTHER" id="PTHR31346">
    <property type="entry name" value="MULTIPLE ORGANELLAR RNA EDITING FACTOR 2, CHLOROPLASTIC-RELATED-RELATED"/>
    <property type="match status" value="1"/>
</dbReference>
<evidence type="ECO:0000313" key="6">
    <source>
        <dbReference type="Proteomes" id="UP000298416"/>
    </source>
</evidence>
<feature type="region of interest" description="Disordered" evidence="3">
    <location>
        <begin position="160"/>
        <end position="179"/>
    </location>
</feature>
<dbReference type="Gene3D" id="3.30.70.80">
    <property type="entry name" value="Peptidase S8 propeptide/proteinase inhibitor I9"/>
    <property type="match status" value="2"/>
</dbReference>
<dbReference type="GO" id="GO:0080156">
    <property type="term" value="P:mitochondrial mRNA modification"/>
    <property type="evidence" value="ECO:0007669"/>
    <property type="project" value="TreeGrafter"/>
</dbReference>
<dbReference type="AlphaFoldDB" id="A0A8X8ZST2"/>
<evidence type="ECO:0000256" key="3">
    <source>
        <dbReference type="SAM" id="MobiDB-lite"/>
    </source>
</evidence>
<name>A0A8X8ZST2_SALSN</name>
<dbReference type="InterPro" id="IPR000504">
    <property type="entry name" value="RRM_dom"/>
</dbReference>
<gene>
    <name evidence="5" type="ORF">SASPL_122228</name>
</gene>
<feature type="region of interest" description="Disordered" evidence="3">
    <location>
        <begin position="279"/>
        <end position="298"/>
    </location>
</feature>
<dbReference type="GO" id="GO:0016554">
    <property type="term" value="P:cytidine to uridine editing"/>
    <property type="evidence" value="ECO:0007669"/>
    <property type="project" value="InterPro"/>
</dbReference>
<sequence length="403" mass="44375">MEALLSSSAALAAFPPIFAKPSTTPHCKVPPCNISFPARTTSRDLTSPNSTFPSFTSTIIRAQIASTTSSSTTHSGKFSTRGDNRHWMVVVEAPPRELIARSQIIDYYVTKVRSVLDSEKDAQRCIYDASCDTHFGFCCDIDEQRANELASVPGVLSVKPDPDVDSSQKDYSYSRNELSTDSKPLLGSTLLFPAGTTKQWLVRMERPAIGAIRKAQVVDYYVQVLMRVLRNESDAQMCIYHISWQSNFGFCCELDDECARELADIITGVDVPGVLSIQPDENFGSDDKDYAGKNTGASENSSASTLATNIRTKKLFVTGLSFYTSEKTLRTAFEGFGQLVQVRIIMDKISKRSKGYAFVEYTTEEAASTALREMNGKIINGWMITVDVAKTNPPKFNRATAAS</sequence>
<dbReference type="SUPFAM" id="SSF54928">
    <property type="entry name" value="RNA-binding domain, RBD"/>
    <property type="match status" value="1"/>
</dbReference>
<dbReference type="GO" id="GO:0003723">
    <property type="term" value="F:RNA binding"/>
    <property type="evidence" value="ECO:0007669"/>
    <property type="project" value="UniProtKB-UniRule"/>
</dbReference>
<dbReference type="GO" id="GO:0005739">
    <property type="term" value="C:mitochondrion"/>
    <property type="evidence" value="ECO:0007669"/>
    <property type="project" value="TreeGrafter"/>
</dbReference>
<evidence type="ECO:0000256" key="2">
    <source>
        <dbReference type="PROSITE-ProRule" id="PRU00176"/>
    </source>
</evidence>
<dbReference type="InterPro" id="IPR039206">
    <property type="entry name" value="MORF/ORRM1/DAG-like"/>
</dbReference>
<accession>A0A8X8ZST2</accession>
<reference evidence="5" key="1">
    <citation type="submission" date="2018-01" db="EMBL/GenBank/DDBJ databases">
        <authorList>
            <person name="Mao J.F."/>
        </authorList>
    </citation>
    <scope>NUCLEOTIDE SEQUENCE</scope>
    <source>
        <strain evidence="5">Huo1</strain>
        <tissue evidence="5">Leaf</tissue>
    </source>
</reference>
<dbReference type="Pfam" id="PF00076">
    <property type="entry name" value="RRM_1"/>
    <property type="match status" value="1"/>
</dbReference>
<evidence type="ECO:0000259" key="4">
    <source>
        <dbReference type="PROSITE" id="PS50102"/>
    </source>
</evidence>
<dbReference type="InterPro" id="IPR035979">
    <property type="entry name" value="RBD_domain_sf"/>
</dbReference>
<dbReference type="Gene3D" id="3.30.70.330">
    <property type="match status" value="1"/>
</dbReference>
<organism evidence="5">
    <name type="scientific">Salvia splendens</name>
    <name type="common">Scarlet sage</name>
    <dbReference type="NCBI Taxonomy" id="180675"/>
    <lineage>
        <taxon>Eukaryota</taxon>
        <taxon>Viridiplantae</taxon>
        <taxon>Streptophyta</taxon>
        <taxon>Embryophyta</taxon>
        <taxon>Tracheophyta</taxon>
        <taxon>Spermatophyta</taxon>
        <taxon>Magnoliopsida</taxon>
        <taxon>eudicotyledons</taxon>
        <taxon>Gunneridae</taxon>
        <taxon>Pentapetalae</taxon>
        <taxon>asterids</taxon>
        <taxon>lamiids</taxon>
        <taxon>Lamiales</taxon>
        <taxon>Lamiaceae</taxon>
        <taxon>Nepetoideae</taxon>
        <taxon>Mentheae</taxon>
        <taxon>Salviinae</taxon>
        <taxon>Salvia</taxon>
        <taxon>Salvia subgen. Calosphace</taxon>
        <taxon>core Calosphace</taxon>
    </lineage>
</organism>
<keyword evidence="6" id="KW-1185">Reference proteome</keyword>
<dbReference type="Pfam" id="PF21864">
    <property type="entry name" value="MORF_dom"/>
    <property type="match status" value="2"/>
</dbReference>
<keyword evidence="2" id="KW-0694">RNA-binding</keyword>
<reference evidence="5" key="2">
    <citation type="submission" date="2020-08" db="EMBL/GenBank/DDBJ databases">
        <title>Plant Genome Project.</title>
        <authorList>
            <person name="Zhang R.-G."/>
        </authorList>
    </citation>
    <scope>NUCLEOTIDE SEQUENCE</scope>
    <source>
        <strain evidence="5">Huo1</strain>
        <tissue evidence="5">Leaf</tissue>
    </source>
</reference>
<dbReference type="SMART" id="SM00360">
    <property type="entry name" value="RRM"/>
    <property type="match status" value="1"/>
</dbReference>
<keyword evidence="1" id="KW-0809">Transit peptide</keyword>
<dbReference type="InterPro" id="IPR012677">
    <property type="entry name" value="Nucleotide-bd_a/b_plait_sf"/>
</dbReference>
<dbReference type="PROSITE" id="PS50102">
    <property type="entry name" value="RRM"/>
    <property type="match status" value="1"/>
</dbReference>
<protein>
    <recommendedName>
        <fullName evidence="4">RRM domain-containing protein</fullName>
    </recommendedName>
</protein>
<evidence type="ECO:0000256" key="1">
    <source>
        <dbReference type="ARBA" id="ARBA00022946"/>
    </source>
</evidence>
<dbReference type="InterPro" id="IPR054059">
    <property type="entry name" value="MORF/ORRM1/DAG-like_MORF"/>
</dbReference>
<dbReference type="Proteomes" id="UP000298416">
    <property type="component" value="Unassembled WGS sequence"/>
</dbReference>
<proteinExistence type="predicted"/>
<feature type="compositionally biased region" description="Polar residues" evidence="3">
    <location>
        <begin position="169"/>
        <end position="179"/>
    </location>
</feature>
<dbReference type="PANTHER" id="PTHR31346:SF11">
    <property type="entry name" value="ORGANELLE RRM DOMAIN-CONTAINING PROTEIN 1, CHLOROPLASTIC"/>
    <property type="match status" value="1"/>
</dbReference>